<dbReference type="InterPro" id="IPR010921">
    <property type="entry name" value="Trp_repressor/repl_initiator"/>
</dbReference>
<feature type="region of interest" description="Disordered" evidence="12">
    <location>
        <begin position="1"/>
        <end position="27"/>
    </location>
</feature>
<gene>
    <name evidence="8 15" type="primary">dnaA</name>
    <name evidence="15" type="ORF">IPV69_01555</name>
</gene>
<dbReference type="PANTHER" id="PTHR30050:SF2">
    <property type="entry name" value="CHROMOSOMAL REPLICATION INITIATOR PROTEIN DNAA"/>
    <property type="match status" value="1"/>
</dbReference>
<evidence type="ECO:0000256" key="1">
    <source>
        <dbReference type="ARBA" id="ARBA00006583"/>
    </source>
</evidence>
<dbReference type="PRINTS" id="PR00051">
    <property type="entry name" value="DNAA"/>
</dbReference>
<accession>A0A7M2WX67</accession>
<dbReference type="Proteomes" id="UP000593765">
    <property type="component" value="Chromosome"/>
</dbReference>
<comment type="similarity">
    <text evidence="1 8 11">Belongs to the DnaA family.</text>
</comment>
<dbReference type="GO" id="GO:0005886">
    <property type="term" value="C:plasma membrane"/>
    <property type="evidence" value="ECO:0007669"/>
    <property type="project" value="TreeGrafter"/>
</dbReference>
<sequence length="459" mass="51948">MTTTHMPTREVIRRAPDRAHDHSGPHPLDPAVWQRILNNVRIHHPTLNRVWFDQMSPRQLTNGVIQATVQTPAQLNFCQSQCQQPFTAAAQAITGRLVSVSFHCDNLPRTGGGIFNDHDQPLQLNPDLTFENFVIGPCNRLAHAASTAVGEQPGKAYNPLFIHGGVGLGKTHLLQAISQRVLERDAGLRILYLSCDSFINQFMNAVENGEMNQFRHRYRDVDILIIDDIHFLAGRDRTQEEFFHTFNTLYQGHKQIILSADCPPSEIPELEERLVSRFNWGLVAPIDKPCYETRVAIVKKKSKMRGLELPDDVVCYVAAKIDNNTRELEGAITKLQGMSMLHEGRIDMEVAKAALGETVNAEQKRVTIQHILDAVTKYYNVRLSDLQSKRRHKSIAFPRQVCMYLARRHTRFSLEEIGGYFGGRDHTTVMHAVRTVTADVAEDPEVAQQLNRLEAQLTN</sequence>
<feature type="binding site" evidence="8">
    <location>
        <position position="171"/>
    </location>
    <ligand>
        <name>ATP</name>
        <dbReference type="ChEBI" id="CHEBI:30616"/>
    </ligand>
</feature>
<dbReference type="InterPro" id="IPR003593">
    <property type="entry name" value="AAA+_ATPase"/>
</dbReference>
<proteinExistence type="inferred from homology"/>
<keyword evidence="16" id="KW-1185">Reference proteome</keyword>
<evidence type="ECO:0000256" key="9">
    <source>
        <dbReference type="NCBIfam" id="TIGR00362"/>
    </source>
</evidence>
<comment type="subunit">
    <text evidence="8">Oligomerizes as a right-handed, spiral filament on DNA at oriC.</text>
</comment>
<evidence type="ECO:0000256" key="4">
    <source>
        <dbReference type="ARBA" id="ARBA00022741"/>
    </source>
</evidence>
<feature type="binding site" evidence="8">
    <location>
        <position position="170"/>
    </location>
    <ligand>
        <name>ATP</name>
        <dbReference type="ChEBI" id="CHEBI:30616"/>
    </ligand>
</feature>
<keyword evidence="7 8" id="KW-0238">DNA-binding</keyword>
<dbReference type="InterPro" id="IPR013317">
    <property type="entry name" value="DnaA_dom"/>
</dbReference>
<dbReference type="InterPro" id="IPR018312">
    <property type="entry name" value="Chromosome_initiator_DnaA_CS"/>
</dbReference>
<evidence type="ECO:0000256" key="10">
    <source>
        <dbReference type="RuleBase" id="RU000577"/>
    </source>
</evidence>
<dbReference type="InterPro" id="IPR001957">
    <property type="entry name" value="Chromosome_initiator_DnaA"/>
</dbReference>
<dbReference type="Pfam" id="PF00308">
    <property type="entry name" value="Bac_DnaA"/>
    <property type="match status" value="1"/>
</dbReference>
<feature type="region of interest" description="Domain I, interacts with DnaA modulators" evidence="8">
    <location>
        <begin position="1"/>
        <end position="120"/>
    </location>
</feature>
<dbReference type="GO" id="GO:0006270">
    <property type="term" value="P:DNA replication initiation"/>
    <property type="evidence" value="ECO:0007669"/>
    <property type="project" value="UniProtKB-UniRule"/>
</dbReference>
<dbReference type="PANTHER" id="PTHR30050">
    <property type="entry name" value="CHROMOSOMAL REPLICATION INITIATOR PROTEIN DNAA"/>
    <property type="match status" value="1"/>
</dbReference>
<dbReference type="KEGG" id="hbs:IPV69_01555"/>
<feature type="domain" description="Chromosomal replication initiator DnaA C-terminal" evidence="14">
    <location>
        <begin position="367"/>
        <end position="436"/>
    </location>
</feature>
<name>A0A7M2WX67_9BACT</name>
<evidence type="ECO:0000256" key="11">
    <source>
        <dbReference type="RuleBase" id="RU004227"/>
    </source>
</evidence>
<dbReference type="SMART" id="SM00382">
    <property type="entry name" value="AAA"/>
    <property type="match status" value="1"/>
</dbReference>
<dbReference type="Pfam" id="PF08299">
    <property type="entry name" value="Bac_DnaA_C"/>
    <property type="match status" value="1"/>
</dbReference>
<dbReference type="SUPFAM" id="SSF48295">
    <property type="entry name" value="TrpR-like"/>
    <property type="match status" value="1"/>
</dbReference>
<comment type="subcellular location">
    <subcellularLocation>
        <location evidence="8">Cytoplasm</location>
    </subcellularLocation>
</comment>
<dbReference type="SMART" id="SM00760">
    <property type="entry name" value="Bac_DnaA_C"/>
    <property type="match status" value="1"/>
</dbReference>
<dbReference type="RefSeq" id="WP_206293156.1">
    <property type="nucleotide sequence ID" value="NZ_CP063458.1"/>
</dbReference>
<feature type="binding site" evidence="8">
    <location>
        <position position="169"/>
    </location>
    <ligand>
        <name>ATP</name>
        <dbReference type="ChEBI" id="CHEBI:30616"/>
    </ligand>
</feature>
<dbReference type="Gene3D" id="1.10.8.60">
    <property type="match status" value="1"/>
</dbReference>
<comment type="domain">
    <text evidence="8">Domain I is involved in oligomerization and binding regulators, domain II is flexibile and of varying length in different bacteria, domain III forms the AAA+ region, while domain IV binds dsDNA.</text>
</comment>
<evidence type="ECO:0000256" key="7">
    <source>
        <dbReference type="ARBA" id="ARBA00023125"/>
    </source>
</evidence>
<dbReference type="GO" id="GO:0006275">
    <property type="term" value="P:regulation of DNA replication"/>
    <property type="evidence" value="ECO:0007669"/>
    <property type="project" value="UniProtKB-UniRule"/>
</dbReference>
<dbReference type="EMBL" id="CP063458">
    <property type="protein sequence ID" value="QOV90085.1"/>
    <property type="molecule type" value="Genomic_DNA"/>
</dbReference>
<comment type="function">
    <text evidence="8 10">Plays an essential role in the initiation and regulation of chromosomal replication. ATP-DnaA binds to the origin of replication (oriC) to initiate formation of the DNA replication initiation complex once per cell cycle. Binds the DnaA box (a 9 base pair repeat at the origin) and separates the double-stranded (ds)DNA. Forms a right-handed helical filament on oriC DNA; dsDNA binds to the exterior of the filament while single-stranded (ss)DNA is stabiized in the filament's interior. The ATP-DnaA-oriC complex binds and stabilizes one strand of the AT-rich DNA unwinding element (DUE), permitting loading of DNA polymerase. After initiation quickly degrades to an ADP-DnaA complex that is not apt for DNA replication. Binds acidic phospholipids.</text>
</comment>
<keyword evidence="4 8" id="KW-0547">Nucleotide-binding</keyword>
<evidence type="ECO:0000256" key="6">
    <source>
        <dbReference type="ARBA" id="ARBA00023121"/>
    </source>
</evidence>
<keyword evidence="6 8" id="KW-0446">Lipid-binding</keyword>
<evidence type="ECO:0000259" key="13">
    <source>
        <dbReference type="SMART" id="SM00382"/>
    </source>
</evidence>
<feature type="binding site" evidence="8">
    <location>
        <position position="167"/>
    </location>
    <ligand>
        <name>ATP</name>
        <dbReference type="ChEBI" id="CHEBI:30616"/>
    </ligand>
</feature>
<dbReference type="InterPro" id="IPR013159">
    <property type="entry name" value="DnaA_C"/>
</dbReference>
<feature type="region of interest" description="Domain III, AAA+ region" evidence="8">
    <location>
        <begin position="123"/>
        <end position="339"/>
    </location>
</feature>
<dbReference type="SUPFAM" id="SSF52540">
    <property type="entry name" value="P-loop containing nucleoside triphosphate hydrolases"/>
    <property type="match status" value="1"/>
</dbReference>
<evidence type="ECO:0000256" key="3">
    <source>
        <dbReference type="ARBA" id="ARBA00022705"/>
    </source>
</evidence>
<feature type="domain" description="AAA+ ATPase" evidence="13">
    <location>
        <begin position="156"/>
        <end position="287"/>
    </location>
</feature>
<evidence type="ECO:0000256" key="5">
    <source>
        <dbReference type="ARBA" id="ARBA00022840"/>
    </source>
</evidence>
<evidence type="ECO:0000256" key="12">
    <source>
        <dbReference type="SAM" id="MobiDB-lite"/>
    </source>
</evidence>
<dbReference type="CDD" id="cd06571">
    <property type="entry name" value="Bac_DnaA_C"/>
    <property type="match status" value="1"/>
</dbReference>
<dbReference type="Gene3D" id="1.10.1750.10">
    <property type="match status" value="1"/>
</dbReference>
<evidence type="ECO:0000313" key="16">
    <source>
        <dbReference type="Proteomes" id="UP000593765"/>
    </source>
</evidence>
<dbReference type="AlphaFoldDB" id="A0A7M2WX67"/>
<dbReference type="InterPro" id="IPR027417">
    <property type="entry name" value="P-loop_NTPase"/>
</dbReference>
<feature type="region of interest" description="Domain IV, binds dsDNA" evidence="8">
    <location>
        <begin position="340"/>
        <end position="459"/>
    </location>
</feature>
<dbReference type="GO" id="GO:0005524">
    <property type="term" value="F:ATP binding"/>
    <property type="evidence" value="ECO:0007669"/>
    <property type="project" value="UniProtKB-UniRule"/>
</dbReference>
<evidence type="ECO:0000256" key="2">
    <source>
        <dbReference type="ARBA" id="ARBA00022490"/>
    </source>
</evidence>
<keyword evidence="5 8" id="KW-0067">ATP-binding</keyword>
<dbReference type="Gene3D" id="3.40.50.300">
    <property type="entry name" value="P-loop containing nucleotide triphosphate hydrolases"/>
    <property type="match status" value="1"/>
</dbReference>
<feature type="compositionally biased region" description="Basic and acidic residues" evidence="12">
    <location>
        <begin position="7"/>
        <end position="24"/>
    </location>
</feature>
<protein>
    <recommendedName>
        <fullName evidence="8 9">Chromosomal replication initiator protein DnaA</fullName>
    </recommendedName>
</protein>
<organism evidence="15 16">
    <name type="scientific">Humisphaera borealis</name>
    <dbReference type="NCBI Taxonomy" id="2807512"/>
    <lineage>
        <taxon>Bacteria</taxon>
        <taxon>Pseudomonadati</taxon>
        <taxon>Planctomycetota</taxon>
        <taxon>Phycisphaerae</taxon>
        <taxon>Tepidisphaerales</taxon>
        <taxon>Tepidisphaeraceae</taxon>
        <taxon>Humisphaera</taxon>
    </lineage>
</organism>
<reference evidence="15 16" key="1">
    <citation type="submission" date="2020-10" db="EMBL/GenBank/DDBJ databases">
        <title>Wide distribution of Phycisphaera-like planctomycetes from WD2101 soil group in peatlands and genome analysis of the first cultivated representative.</title>
        <authorList>
            <person name="Dedysh S.N."/>
            <person name="Beletsky A.V."/>
            <person name="Ivanova A."/>
            <person name="Kulichevskaya I.S."/>
            <person name="Suzina N.E."/>
            <person name="Philippov D.A."/>
            <person name="Rakitin A.L."/>
            <person name="Mardanov A.V."/>
            <person name="Ravin N.V."/>
        </authorList>
    </citation>
    <scope>NUCLEOTIDE SEQUENCE [LARGE SCALE GENOMIC DNA]</scope>
    <source>
        <strain evidence="15 16">M1803</strain>
    </source>
</reference>
<dbReference type="HAMAP" id="MF_00377">
    <property type="entry name" value="DnaA_bact"/>
    <property type="match status" value="1"/>
</dbReference>
<dbReference type="GO" id="GO:0005737">
    <property type="term" value="C:cytoplasm"/>
    <property type="evidence" value="ECO:0007669"/>
    <property type="project" value="UniProtKB-SubCell"/>
</dbReference>
<comment type="caution">
    <text evidence="8">Lacks conserved residue(s) required for the propagation of feature annotation.</text>
</comment>
<dbReference type="InterPro" id="IPR020591">
    <property type="entry name" value="Chromosome_initiator_DnaA-like"/>
</dbReference>
<dbReference type="PROSITE" id="PS01008">
    <property type="entry name" value="DNAA"/>
    <property type="match status" value="1"/>
</dbReference>
<dbReference type="FunFam" id="3.40.50.300:FF:000668">
    <property type="entry name" value="Chromosomal replication initiator protein DnaA"/>
    <property type="match status" value="1"/>
</dbReference>
<dbReference type="GO" id="GO:0008289">
    <property type="term" value="F:lipid binding"/>
    <property type="evidence" value="ECO:0007669"/>
    <property type="project" value="UniProtKB-KW"/>
</dbReference>
<evidence type="ECO:0000313" key="15">
    <source>
        <dbReference type="EMBL" id="QOV90085.1"/>
    </source>
</evidence>
<dbReference type="GO" id="GO:0003688">
    <property type="term" value="F:DNA replication origin binding"/>
    <property type="evidence" value="ECO:0007669"/>
    <property type="project" value="UniProtKB-UniRule"/>
</dbReference>
<evidence type="ECO:0000256" key="8">
    <source>
        <dbReference type="HAMAP-Rule" id="MF_00377"/>
    </source>
</evidence>
<dbReference type="NCBIfam" id="TIGR00362">
    <property type="entry name" value="DnaA"/>
    <property type="match status" value="1"/>
</dbReference>
<keyword evidence="2 8" id="KW-0963">Cytoplasm</keyword>
<dbReference type="CDD" id="cd00009">
    <property type="entry name" value="AAA"/>
    <property type="match status" value="1"/>
</dbReference>
<keyword evidence="3 8" id="KW-0235">DNA replication</keyword>
<evidence type="ECO:0000259" key="14">
    <source>
        <dbReference type="SMART" id="SM00760"/>
    </source>
</evidence>